<reference evidence="1 2" key="1">
    <citation type="submission" date="2020-03" db="EMBL/GenBank/DDBJ databases">
        <authorList>
            <person name="Holtappels D."/>
            <person name="Bomans J.P.J."/>
            <person name="Lavigne R."/>
            <person name="Wagemans J."/>
        </authorList>
    </citation>
    <scope>NUCLEOTIDE SEQUENCE [LARGE SCALE GENOMIC DNA]</scope>
    <source>
        <strain evidence="1 2">OLIVR1</strain>
    </source>
</reference>
<evidence type="ECO:0000313" key="1">
    <source>
        <dbReference type="EMBL" id="QIW87230.1"/>
    </source>
</evidence>
<name>A0A858MU19_9CAUD</name>
<dbReference type="EMBL" id="MT234338">
    <property type="protein sequence ID" value="QIW87230.1"/>
    <property type="molecule type" value="Genomic_DNA"/>
</dbReference>
<sequence>MNQGRNILCLLIASTLIVLKRKSMYFLWQMLLLQIQ</sequence>
<keyword evidence="2" id="KW-1185">Reference proteome</keyword>
<accession>A0A858MU19</accession>
<dbReference type="Proteomes" id="UP000671973">
    <property type="component" value="Segment"/>
</dbReference>
<gene>
    <name evidence="1" type="ORF">Ab1vBOLIVR1_gp35</name>
</gene>
<evidence type="ECO:0000313" key="2">
    <source>
        <dbReference type="Proteomes" id="UP000671973"/>
    </source>
</evidence>
<organism evidence="1 2">
    <name type="scientific">Agrobacterium phage OLIVR1</name>
    <dbReference type="NCBI Taxonomy" id="2723769"/>
    <lineage>
        <taxon>Viruses</taxon>
        <taxon>Duplodnaviria</taxon>
        <taxon>Heunggongvirae</taxon>
        <taxon>Uroviricota</taxon>
        <taxon>Caudoviricetes</taxon>
        <taxon>Schitoviridae</taxon>
        <taxon>Oliverunavirus</taxon>
        <taxon>Oliverunavirus OLIVR1</taxon>
    </lineage>
</organism>
<proteinExistence type="predicted"/>
<protein>
    <submittedName>
        <fullName evidence="1">Uncharacterized protein</fullName>
    </submittedName>
</protein>